<dbReference type="Proteomes" id="UP001218218">
    <property type="component" value="Unassembled WGS sequence"/>
</dbReference>
<reference evidence="1" key="1">
    <citation type="submission" date="2023-03" db="EMBL/GenBank/DDBJ databases">
        <title>Massive genome expansion in bonnet fungi (Mycena s.s.) driven by repeated elements and novel gene families across ecological guilds.</title>
        <authorList>
            <consortium name="Lawrence Berkeley National Laboratory"/>
            <person name="Harder C.B."/>
            <person name="Miyauchi S."/>
            <person name="Viragh M."/>
            <person name="Kuo A."/>
            <person name="Thoen E."/>
            <person name="Andreopoulos B."/>
            <person name="Lu D."/>
            <person name="Skrede I."/>
            <person name="Drula E."/>
            <person name="Henrissat B."/>
            <person name="Morin E."/>
            <person name="Kohler A."/>
            <person name="Barry K."/>
            <person name="LaButti K."/>
            <person name="Morin E."/>
            <person name="Salamov A."/>
            <person name="Lipzen A."/>
            <person name="Mereny Z."/>
            <person name="Hegedus B."/>
            <person name="Baldrian P."/>
            <person name="Stursova M."/>
            <person name="Weitz H."/>
            <person name="Taylor A."/>
            <person name="Grigoriev I.V."/>
            <person name="Nagy L.G."/>
            <person name="Martin F."/>
            <person name="Kauserud H."/>
        </authorList>
    </citation>
    <scope>NUCLEOTIDE SEQUENCE</scope>
    <source>
        <strain evidence="1">CBHHK002</strain>
    </source>
</reference>
<keyword evidence="2" id="KW-1185">Reference proteome</keyword>
<comment type="caution">
    <text evidence="1">The sequence shown here is derived from an EMBL/GenBank/DDBJ whole genome shotgun (WGS) entry which is preliminary data.</text>
</comment>
<dbReference type="EMBL" id="JARIHO010000146">
    <property type="protein sequence ID" value="KAJ7301011.1"/>
    <property type="molecule type" value="Genomic_DNA"/>
</dbReference>
<sequence>MHVLCRERTGRKIASPKEGKWGLYVLRIFRDYVASYISTRYELSLSRRHFAQKPLGVEDGGRRESRRKGDRIDRDESKEIQRIAKVIVKERLMQARLIAWACPDIRSIVGINDVAFLRPVCASVIHMPKYKKTDLDRDIDRLLSKAGKKHLSPEDHQEVTNLLQQLADLDDDVEVPSGSHVAYAVIRDTHEFLIGRTPLAPTRDTFLPHTRWIPTSTTFNHASSGHLTALVLIALRSYPPFDGLEGLASVKRGFAVSTLSACAGDRRVRGLVILWTDVEAATSSLYSSLRLSREVKHDLPSTSVHHRTICYFDNDGVDDGVDMDLMWALVAKAAKHRLSKADWASFRIGAAASPDQKAELAISIAAVLSIAAPFNTSEILAEIPKTDWKGIKSIPFLMKLAKAATANPNGRITVFPKPIFFTTNNKKMKAIPFKPFSTMTQFTKHPRRDAVITLGLVLGWTEKPVTMLMNDWAAHDHHANLIFLVHHPDHNGPGKAIVIGEPNVFRNTDCTQRAILESQMKEMVKSIKKEEHSVWVNKVRAERNSNGKCLELVLKWMVDLVVGGVDGLKIERDTAGRVL</sequence>
<dbReference type="AlphaFoldDB" id="A0AAD6YX41"/>
<accession>A0AAD6YX41</accession>
<protein>
    <submittedName>
        <fullName evidence="1">Uncharacterized protein</fullName>
    </submittedName>
</protein>
<evidence type="ECO:0000313" key="2">
    <source>
        <dbReference type="Proteomes" id="UP001218218"/>
    </source>
</evidence>
<proteinExistence type="predicted"/>
<name>A0AAD6YX41_9AGAR</name>
<evidence type="ECO:0000313" key="1">
    <source>
        <dbReference type="EMBL" id="KAJ7301011.1"/>
    </source>
</evidence>
<organism evidence="1 2">
    <name type="scientific">Mycena albidolilacea</name>
    <dbReference type="NCBI Taxonomy" id="1033008"/>
    <lineage>
        <taxon>Eukaryota</taxon>
        <taxon>Fungi</taxon>
        <taxon>Dikarya</taxon>
        <taxon>Basidiomycota</taxon>
        <taxon>Agaricomycotina</taxon>
        <taxon>Agaricomycetes</taxon>
        <taxon>Agaricomycetidae</taxon>
        <taxon>Agaricales</taxon>
        <taxon>Marasmiineae</taxon>
        <taxon>Mycenaceae</taxon>
        <taxon>Mycena</taxon>
    </lineage>
</organism>
<gene>
    <name evidence="1" type="ORF">DFH08DRAFT_827924</name>
</gene>